<reference evidence="6" key="1">
    <citation type="submission" date="2012-11" db="EMBL/GenBank/DDBJ databases">
        <authorList>
            <person name="Lucero-Rivera Y.E."/>
            <person name="Tovar-Ramirez D."/>
        </authorList>
    </citation>
    <scope>NUCLEOTIDE SEQUENCE [LARGE SCALE GENOMIC DNA]</scope>
    <source>
        <strain evidence="6">Araruama</strain>
    </source>
</reference>
<protein>
    <submittedName>
        <fullName evidence="5">GHMP kinase</fullName>
    </submittedName>
</protein>
<dbReference type="InterPro" id="IPR036554">
    <property type="entry name" value="GHMP_kinase_C_sf"/>
</dbReference>
<dbReference type="GO" id="GO:0004335">
    <property type="term" value="F:galactokinase activity"/>
    <property type="evidence" value="ECO:0007669"/>
    <property type="project" value="TreeGrafter"/>
</dbReference>
<keyword evidence="2 5" id="KW-0418">Kinase</keyword>
<accession>A0A1V1PH67</accession>
<dbReference type="PANTHER" id="PTHR10457:SF7">
    <property type="entry name" value="GALACTOKINASE-RELATED"/>
    <property type="match status" value="1"/>
</dbReference>
<sequence>MMQYPKNQIVTTSAPCRIDFGGTLDISLLHYTLRHLKPCTFNVALDMRTRVTIRPYTKDQVKISSKGFTDASFSADNLPFDHPLGLMFAIASYYRITGAHIHIDSSSPPRSALGGSSTAAVALIAALSSVVDETITPHQIAQLAYQIESNVARVPCGIQDQLAAVSGGVNIWHFGASPAAPQFTQECLSPKMDHSDFQKHILIAYCGVPHESKDINGQWIKQFLQGTSRKQWQQIVHLTHTFTKALLNQDWSTVVSTMNDEVGIRLQMTPDVLDKTGKLLRQSAIDNQCAARFTGAGGGGCMWAIGEIANIDKLRDVWQTILNSHSDASLLQNKIADCGVIIEGDNK</sequence>
<feature type="domain" description="GHMP kinase N-terminal" evidence="4">
    <location>
        <begin position="92"/>
        <end position="168"/>
    </location>
</feature>
<dbReference type="Gene3D" id="3.30.230.120">
    <property type="match status" value="1"/>
</dbReference>
<evidence type="ECO:0000259" key="4">
    <source>
        <dbReference type="Pfam" id="PF00288"/>
    </source>
</evidence>
<proteinExistence type="predicted"/>
<dbReference type="SUPFAM" id="SSF55060">
    <property type="entry name" value="GHMP Kinase, C-terminal domain"/>
    <property type="match status" value="1"/>
</dbReference>
<keyword evidence="3" id="KW-0067">ATP-binding</keyword>
<dbReference type="GO" id="GO:0005829">
    <property type="term" value="C:cytosol"/>
    <property type="evidence" value="ECO:0007669"/>
    <property type="project" value="TreeGrafter"/>
</dbReference>
<dbReference type="AlphaFoldDB" id="A0A1V1PH67"/>
<keyword evidence="1" id="KW-0547">Nucleotide-binding</keyword>
<dbReference type="InterPro" id="IPR006204">
    <property type="entry name" value="GHMP_kinase_N_dom"/>
</dbReference>
<dbReference type="PANTHER" id="PTHR10457">
    <property type="entry name" value="MEVALONATE KINASE/GALACTOKINASE"/>
    <property type="match status" value="1"/>
</dbReference>
<dbReference type="EMBL" id="ATBP01000016">
    <property type="protein sequence ID" value="ETR74217.1"/>
    <property type="molecule type" value="Genomic_DNA"/>
</dbReference>
<dbReference type="GO" id="GO:0006012">
    <property type="term" value="P:galactose metabolic process"/>
    <property type="evidence" value="ECO:0007669"/>
    <property type="project" value="TreeGrafter"/>
</dbReference>
<dbReference type="PRINTS" id="PR00959">
    <property type="entry name" value="MEVGALKINASE"/>
</dbReference>
<dbReference type="GO" id="GO:0005524">
    <property type="term" value="F:ATP binding"/>
    <property type="evidence" value="ECO:0007669"/>
    <property type="project" value="UniProtKB-KW"/>
</dbReference>
<comment type="caution">
    <text evidence="5">The sequence shown here is derived from an EMBL/GenBank/DDBJ whole genome shotgun (WGS) entry which is preliminary data.</text>
</comment>
<evidence type="ECO:0000256" key="1">
    <source>
        <dbReference type="ARBA" id="ARBA00022741"/>
    </source>
</evidence>
<dbReference type="InterPro" id="IPR020568">
    <property type="entry name" value="Ribosomal_Su5_D2-typ_SF"/>
</dbReference>
<organism evidence="5 6">
    <name type="scientific">Candidatus Magnetoglobus multicellularis str. Araruama</name>
    <dbReference type="NCBI Taxonomy" id="890399"/>
    <lineage>
        <taxon>Bacteria</taxon>
        <taxon>Pseudomonadati</taxon>
        <taxon>Thermodesulfobacteriota</taxon>
        <taxon>Desulfobacteria</taxon>
        <taxon>Desulfobacterales</taxon>
        <taxon>Desulfobacteraceae</taxon>
        <taxon>Candidatus Magnetoglobus</taxon>
    </lineage>
</organism>
<dbReference type="Pfam" id="PF00288">
    <property type="entry name" value="GHMP_kinases_N"/>
    <property type="match status" value="1"/>
</dbReference>
<evidence type="ECO:0000256" key="2">
    <source>
        <dbReference type="ARBA" id="ARBA00022777"/>
    </source>
</evidence>
<gene>
    <name evidence="5" type="ORF">OMM_06462</name>
</gene>
<evidence type="ECO:0000313" key="5">
    <source>
        <dbReference type="EMBL" id="ETR74217.1"/>
    </source>
</evidence>
<dbReference type="SUPFAM" id="SSF54211">
    <property type="entry name" value="Ribosomal protein S5 domain 2-like"/>
    <property type="match status" value="1"/>
</dbReference>
<evidence type="ECO:0000313" key="6">
    <source>
        <dbReference type="Proteomes" id="UP000189670"/>
    </source>
</evidence>
<keyword evidence="2 5" id="KW-0808">Transferase</keyword>
<dbReference type="Proteomes" id="UP000189670">
    <property type="component" value="Unassembled WGS sequence"/>
</dbReference>
<evidence type="ECO:0000256" key="3">
    <source>
        <dbReference type="ARBA" id="ARBA00022840"/>
    </source>
</evidence>
<name>A0A1V1PH67_9BACT</name>